<dbReference type="InterPro" id="IPR051633">
    <property type="entry name" value="AceTr"/>
</dbReference>
<dbReference type="NCBIfam" id="NF038013">
    <property type="entry name" value="AceTr_1"/>
    <property type="match status" value="1"/>
</dbReference>
<dbReference type="Pfam" id="PF01184">
    <property type="entry name" value="Gpr1_Fun34_YaaH"/>
    <property type="match status" value="1"/>
</dbReference>
<feature type="transmembrane region" description="Helical" evidence="6">
    <location>
        <begin position="45"/>
        <end position="66"/>
    </location>
</feature>
<dbReference type="EMBL" id="AVOT02005333">
    <property type="protein sequence ID" value="MBW0478805.1"/>
    <property type="molecule type" value="Genomic_DNA"/>
</dbReference>
<keyword evidence="8" id="KW-1185">Reference proteome</keyword>
<proteinExistence type="inferred from homology"/>
<feature type="transmembrane region" description="Helical" evidence="6">
    <location>
        <begin position="112"/>
        <end position="134"/>
    </location>
</feature>
<dbReference type="OrthoDB" id="3648309at2759"/>
<dbReference type="GO" id="GO:0005886">
    <property type="term" value="C:plasma membrane"/>
    <property type="evidence" value="ECO:0007669"/>
    <property type="project" value="TreeGrafter"/>
</dbReference>
<accession>A0A9Q3C8W7</accession>
<keyword evidence="5 6" id="KW-0472">Membrane</keyword>
<feature type="transmembrane region" description="Helical" evidence="6">
    <location>
        <begin position="78"/>
        <end position="100"/>
    </location>
</feature>
<dbReference type="Proteomes" id="UP000765509">
    <property type="component" value="Unassembled WGS sequence"/>
</dbReference>
<gene>
    <name evidence="7" type="ORF">O181_018520</name>
</gene>
<feature type="transmembrane region" description="Helical" evidence="6">
    <location>
        <begin position="170"/>
        <end position="192"/>
    </location>
</feature>
<evidence type="ECO:0000256" key="6">
    <source>
        <dbReference type="SAM" id="Phobius"/>
    </source>
</evidence>
<dbReference type="InterPro" id="IPR000791">
    <property type="entry name" value="Gpr1/Fun34/SatP-like"/>
</dbReference>
<comment type="subcellular location">
    <subcellularLocation>
        <location evidence="1">Membrane</location>
        <topology evidence="1">Multi-pass membrane protein</topology>
    </subcellularLocation>
</comment>
<evidence type="ECO:0000256" key="3">
    <source>
        <dbReference type="ARBA" id="ARBA00022692"/>
    </source>
</evidence>
<feature type="transmembrane region" description="Helical" evidence="6">
    <location>
        <begin position="146"/>
        <end position="164"/>
    </location>
</feature>
<keyword evidence="3 6" id="KW-0812">Transmembrane</keyword>
<protein>
    <submittedName>
        <fullName evidence="7">Uncharacterized protein</fullName>
    </submittedName>
</protein>
<name>A0A9Q3C8W7_9BASI</name>
<evidence type="ECO:0000256" key="1">
    <source>
        <dbReference type="ARBA" id="ARBA00004141"/>
    </source>
</evidence>
<evidence type="ECO:0000256" key="4">
    <source>
        <dbReference type="ARBA" id="ARBA00022989"/>
    </source>
</evidence>
<feature type="transmembrane region" description="Helical" evidence="6">
    <location>
        <begin position="204"/>
        <end position="224"/>
    </location>
</feature>
<evidence type="ECO:0000256" key="2">
    <source>
        <dbReference type="ARBA" id="ARBA00005587"/>
    </source>
</evidence>
<keyword evidence="4 6" id="KW-1133">Transmembrane helix</keyword>
<sequence length="246" mass="26199">MSATEKLNPSSIIRPRASAYLTNATNSAAQSSVYPTNNLSQGKKYANPGPLGLASFAATTFLLSLFNVQAQGVTTPNLIVGMALAYGGLIQLLAGMWEFASGNTFGATAFSSYGAFWISFGFIFIPGTGILQAYSAAGKNGQLENALALYLFTWFLFTFIMFLATLRSSLGLMVLFFFLDVTFLLLAIGSLMPHASSITKAGGIFGLITAMIAWYLAACGLLKAENSKIRLPNPSLRSSLPSEFMA</sequence>
<dbReference type="AlphaFoldDB" id="A0A9Q3C8W7"/>
<evidence type="ECO:0000313" key="8">
    <source>
        <dbReference type="Proteomes" id="UP000765509"/>
    </source>
</evidence>
<evidence type="ECO:0000256" key="5">
    <source>
        <dbReference type="ARBA" id="ARBA00023136"/>
    </source>
</evidence>
<comment type="caution">
    <text evidence="7">The sequence shown here is derived from an EMBL/GenBank/DDBJ whole genome shotgun (WGS) entry which is preliminary data.</text>
</comment>
<organism evidence="7 8">
    <name type="scientific">Austropuccinia psidii MF-1</name>
    <dbReference type="NCBI Taxonomy" id="1389203"/>
    <lineage>
        <taxon>Eukaryota</taxon>
        <taxon>Fungi</taxon>
        <taxon>Dikarya</taxon>
        <taxon>Basidiomycota</taxon>
        <taxon>Pucciniomycotina</taxon>
        <taxon>Pucciniomycetes</taxon>
        <taxon>Pucciniales</taxon>
        <taxon>Sphaerophragmiaceae</taxon>
        <taxon>Austropuccinia</taxon>
    </lineage>
</organism>
<dbReference type="GO" id="GO:0015123">
    <property type="term" value="F:acetate transmembrane transporter activity"/>
    <property type="evidence" value="ECO:0007669"/>
    <property type="project" value="TreeGrafter"/>
</dbReference>
<dbReference type="PANTHER" id="PTHR31123">
    <property type="entry name" value="ACCUMULATION OF DYADS PROTEIN 2-RELATED"/>
    <property type="match status" value="1"/>
</dbReference>
<dbReference type="PANTHER" id="PTHR31123:SF1">
    <property type="entry name" value="ACCUMULATION OF DYADS PROTEIN 2-RELATED"/>
    <property type="match status" value="1"/>
</dbReference>
<reference evidence="7" key="1">
    <citation type="submission" date="2021-03" db="EMBL/GenBank/DDBJ databases">
        <title>Draft genome sequence of rust myrtle Austropuccinia psidii MF-1, a brazilian biotype.</title>
        <authorList>
            <person name="Quecine M.C."/>
            <person name="Pachon D.M.R."/>
            <person name="Bonatelli M.L."/>
            <person name="Correr F.H."/>
            <person name="Franceschini L.M."/>
            <person name="Leite T.F."/>
            <person name="Margarido G.R.A."/>
            <person name="Almeida C.A."/>
            <person name="Ferrarezi J.A."/>
            <person name="Labate C.A."/>
        </authorList>
    </citation>
    <scope>NUCLEOTIDE SEQUENCE</scope>
    <source>
        <strain evidence="7">MF-1</strain>
    </source>
</reference>
<evidence type="ECO:0000313" key="7">
    <source>
        <dbReference type="EMBL" id="MBW0478805.1"/>
    </source>
</evidence>
<comment type="similarity">
    <text evidence="2">Belongs to the acetate uptake transporter (AceTr) (TC 2.A.96) family.</text>
</comment>